<dbReference type="GO" id="GO:0007165">
    <property type="term" value="P:signal transduction"/>
    <property type="evidence" value="ECO:0007669"/>
    <property type="project" value="InterPro"/>
</dbReference>
<dbReference type="SMART" id="SM00324">
    <property type="entry name" value="RhoGAP"/>
    <property type="match status" value="1"/>
</dbReference>
<protein>
    <submittedName>
        <fullName evidence="3">RhoGAP</fullName>
    </submittedName>
</protein>
<dbReference type="PROSITE" id="PS50238">
    <property type="entry name" value="RHOGAP"/>
    <property type="match status" value="1"/>
</dbReference>
<gene>
    <name evidence="3" type="ORF">AKO1_011452</name>
</gene>
<dbReference type="Gene3D" id="1.10.555.10">
    <property type="entry name" value="Rho GTPase activation protein"/>
    <property type="match status" value="1"/>
</dbReference>
<sequence>MGSKGSKSRTPSDLLETVDITNTEVFGKQLSVVMERSETKSEYGDVPNILFQCVRFLNQSGINEEGIHRISGNKRIVNELKQKFNEGKNVDFLYFIESGKEFYSVHDVASLMTDFWHEAPLPKWSDRINDDISLRSFGLYYSKNKPDESNMSDEEKKQTKTDLLIKFIKTTLNDPEFPPYYRNCLQCISHHMMLVCRNSEVNKMHPDNLLMCFRGQKHLQDLYRELIQHYEAIFN</sequence>
<dbReference type="InterPro" id="IPR000198">
    <property type="entry name" value="RhoGAP_dom"/>
</dbReference>
<feature type="domain" description="Rho-GAP" evidence="2">
    <location>
        <begin position="28"/>
        <end position="235"/>
    </location>
</feature>
<dbReference type="Proteomes" id="UP001431209">
    <property type="component" value="Unassembled WGS sequence"/>
</dbReference>
<evidence type="ECO:0000259" key="2">
    <source>
        <dbReference type="PROSITE" id="PS50238"/>
    </source>
</evidence>
<accession>A0AAW2Z1A8</accession>
<dbReference type="AlphaFoldDB" id="A0AAW2Z1A8"/>
<dbReference type="Pfam" id="PF00620">
    <property type="entry name" value="RhoGAP"/>
    <property type="match status" value="1"/>
</dbReference>
<dbReference type="InterPro" id="IPR008936">
    <property type="entry name" value="Rho_GTPase_activation_prot"/>
</dbReference>
<dbReference type="GO" id="GO:0005737">
    <property type="term" value="C:cytoplasm"/>
    <property type="evidence" value="ECO:0007669"/>
    <property type="project" value="TreeGrafter"/>
</dbReference>
<dbReference type="InterPro" id="IPR050729">
    <property type="entry name" value="Rho-GAP"/>
</dbReference>
<evidence type="ECO:0000313" key="4">
    <source>
        <dbReference type="Proteomes" id="UP001431209"/>
    </source>
</evidence>
<dbReference type="CDD" id="cd00159">
    <property type="entry name" value="RhoGAP"/>
    <property type="match status" value="1"/>
</dbReference>
<comment type="caution">
    <text evidence="3">The sequence shown here is derived from an EMBL/GenBank/DDBJ whole genome shotgun (WGS) entry which is preliminary data.</text>
</comment>
<dbReference type="PANTHER" id="PTHR23176:SF129">
    <property type="entry name" value="RHO GTPASE ACTIVATING PROTEIN AT 16F, ISOFORM E-RELATED"/>
    <property type="match status" value="1"/>
</dbReference>
<dbReference type="SUPFAM" id="SSF48350">
    <property type="entry name" value="GTPase activation domain, GAP"/>
    <property type="match status" value="1"/>
</dbReference>
<proteinExistence type="predicted"/>
<evidence type="ECO:0000313" key="3">
    <source>
        <dbReference type="EMBL" id="KAL0483587.1"/>
    </source>
</evidence>
<dbReference type="GO" id="GO:0005096">
    <property type="term" value="F:GTPase activator activity"/>
    <property type="evidence" value="ECO:0007669"/>
    <property type="project" value="UniProtKB-KW"/>
</dbReference>
<name>A0AAW2Z1A8_9EUKA</name>
<dbReference type="PANTHER" id="PTHR23176">
    <property type="entry name" value="RHO/RAC/CDC GTPASE-ACTIVATING PROTEIN"/>
    <property type="match status" value="1"/>
</dbReference>
<keyword evidence="1" id="KW-0343">GTPase activation</keyword>
<reference evidence="3 4" key="1">
    <citation type="submission" date="2024-03" db="EMBL/GenBank/DDBJ databases">
        <title>The Acrasis kona genome and developmental transcriptomes reveal deep origins of eukaryotic multicellular pathways.</title>
        <authorList>
            <person name="Sheikh S."/>
            <person name="Fu C.-J."/>
            <person name="Brown M.W."/>
            <person name="Baldauf S.L."/>
        </authorList>
    </citation>
    <scope>NUCLEOTIDE SEQUENCE [LARGE SCALE GENOMIC DNA]</scope>
    <source>
        <strain evidence="3 4">ATCC MYA-3509</strain>
    </source>
</reference>
<dbReference type="EMBL" id="JAOPGA020000972">
    <property type="protein sequence ID" value="KAL0483587.1"/>
    <property type="molecule type" value="Genomic_DNA"/>
</dbReference>
<organism evidence="3 4">
    <name type="scientific">Acrasis kona</name>
    <dbReference type="NCBI Taxonomy" id="1008807"/>
    <lineage>
        <taxon>Eukaryota</taxon>
        <taxon>Discoba</taxon>
        <taxon>Heterolobosea</taxon>
        <taxon>Tetramitia</taxon>
        <taxon>Eutetramitia</taxon>
        <taxon>Acrasidae</taxon>
        <taxon>Acrasis</taxon>
    </lineage>
</organism>
<keyword evidence="4" id="KW-1185">Reference proteome</keyword>
<evidence type="ECO:0000256" key="1">
    <source>
        <dbReference type="ARBA" id="ARBA00022468"/>
    </source>
</evidence>